<evidence type="ECO:0000256" key="9">
    <source>
        <dbReference type="ARBA" id="ARBA00031501"/>
    </source>
</evidence>
<dbReference type="InterPro" id="IPR017853">
    <property type="entry name" value="GH"/>
</dbReference>
<evidence type="ECO:0000256" key="6">
    <source>
        <dbReference type="ARBA" id="ARBA00022679"/>
    </source>
</evidence>
<evidence type="ECO:0000256" key="2">
    <source>
        <dbReference type="ARBA" id="ARBA00005684"/>
    </source>
</evidence>
<reference evidence="11 12" key="1">
    <citation type="submission" date="2022-01" db="EMBL/GenBank/DDBJ databases">
        <authorList>
            <person name="Won M."/>
            <person name="Kim S.-J."/>
            <person name="Kwon S.-W."/>
        </authorList>
    </citation>
    <scope>NUCLEOTIDE SEQUENCE [LARGE SCALE GENOMIC DNA]</scope>
    <source>
        <strain evidence="11 12">KCTC 23505</strain>
    </source>
</reference>
<evidence type="ECO:0000313" key="12">
    <source>
        <dbReference type="Proteomes" id="UP001521209"/>
    </source>
</evidence>
<comment type="similarity">
    <text evidence="2 10">Belongs to the disproportionating enzyme family.</text>
</comment>
<sequence length="663" mass="72415">MSDTALFELADRVGFSCVWHDVFGTEHHATPDTLRVLLAALGFDADSESTCHDGITQLEVEAQTTPAFITAQSNADITLTGVPAPIRIDYDDGSMSAGFAEDAGYGRIRIAGIARPGYHRLYVNDRIVELAIAPARAFTIANALQKRDRSGKAWGLAVQVYGLRRDNDGGIGDFAALADFARAAGHHGADAVAISPVHALYASDPGHYSPYSPSSRIALNPVYAPVNYPIELPTPGDLIDWRTATPARYRALREAFARDHDDPIFQAFQNAAPEVIRRHALFEVMSAHQLKTGAERDWRHWPEALRFPSNAEVVRFADQNQDEIAFHLYAQWRALSGLRNAQAAAIESGMAIGLIADLAVGVDPAGSDAWSRPNEVLRGVSVGAPPDEFNRRGQNWGLTSFSPRGLRRSGFSALRDMLGAALEPTGGVRIDHAMGLARLWLIPDGADANEGCYLRFPYDDMRRLAMLESARHQGIILAEDLGTVPGGFRESLAHNGISGMSVLWFERNGDRFTSPAHWRRETVAMTTTHDLPTAAGWWRGTDIAWRNRLGLAGEDSEKRAHDRKCLWSACKDAGVASGDMPALEDGDAIADTVIAHVAMAQSDLVILPLEDALALDQQPNIPGTIDEHPNWRRRLSSDSVTSLDEPRVAARLAMLDRARKKPL</sequence>
<dbReference type="Gene3D" id="3.20.20.80">
    <property type="entry name" value="Glycosidases"/>
    <property type="match status" value="1"/>
</dbReference>
<dbReference type="PANTHER" id="PTHR32438:SF5">
    <property type="entry name" value="4-ALPHA-GLUCANOTRANSFERASE DPE1, CHLOROPLASTIC_AMYLOPLASTIC"/>
    <property type="match status" value="1"/>
</dbReference>
<dbReference type="Proteomes" id="UP001521209">
    <property type="component" value="Unassembled WGS sequence"/>
</dbReference>
<dbReference type="InterPro" id="IPR003385">
    <property type="entry name" value="Glyco_hydro_77"/>
</dbReference>
<dbReference type="GO" id="GO:0004134">
    <property type="term" value="F:4-alpha-glucanotransferase activity"/>
    <property type="evidence" value="ECO:0007669"/>
    <property type="project" value="UniProtKB-EC"/>
</dbReference>
<evidence type="ECO:0000256" key="8">
    <source>
        <dbReference type="ARBA" id="ARBA00031423"/>
    </source>
</evidence>
<dbReference type="EMBL" id="JAKGBZ010000007">
    <property type="protein sequence ID" value="MCF3946162.1"/>
    <property type="molecule type" value="Genomic_DNA"/>
</dbReference>
<comment type="caution">
    <text evidence="11">The sequence shown here is derived from an EMBL/GenBank/DDBJ whole genome shotgun (WGS) entry which is preliminary data.</text>
</comment>
<dbReference type="RefSeq" id="WP_235703394.1">
    <property type="nucleotide sequence ID" value="NZ_JAKGBZ010000007.1"/>
</dbReference>
<proteinExistence type="inferred from homology"/>
<evidence type="ECO:0000256" key="4">
    <source>
        <dbReference type="ARBA" id="ARBA00020295"/>
    </source>
</evidence>
<evidence type="ECO:0000256" key="10">
    <source>
        <dbReference type="RuleBase" id="RU361207"/>
    </source>
</evidence>
<accession>A0ABS9DTZ6</accession>
<dbReference type="EC" id="2.4.1.25" evidence="3 10"/>
<dbReference type="NCBIfam" id="TIGR00217">
    <property type="entry name" value="malQ"/>
    <property type="match status" value="1"/>
</dbReference>
<evidence type="ECO:0000256" key="3">
    <source>
        <dbReference type="ARBA" id="ARBA00012560"/>
    </source>
</evidence>
<name>A0ABS9DTZ6_9PROT</name>
<evidence type="ECO:0000256" key="7">
    <source>
        <dbReference type="ARBA" id="ARBA00023277"/>
    </source>
</evidence>
<keyword evidence="7 10" id="KW-0119">Carbohydrate metabolism</keyword>
<evidence type="ECO:0000256" key="1">
    <source>
        <dbReference type="ARBA" id="ARBA00000439"/>
    </source>
</evidence>
<comment type="catalytic activity">
    <reaction evidence="1 10">
        <text>Transfers a segment of a (1-&gt;4)-alpha-D-glucan to a new position in an acceptor, which may be glucose or a (1-&gt;4)-alpha-D-glucan.</text>
        <dbReference type="EC" id="2.4.1.25"/>
    </reaction>
</comment>
<dbReference type="SUPFAM" id="SSF51445">
    <property type="entry name" value="(Trans)glycosidases"/>
    <property type="match status" value="1"/>
</dbReference>
<keyword evidence="12" id="KW-1185">Reference proteome</keyword>
<dbReference type="Pfam" id="PF02446">
    <property type="entry name" value="Glyco_hydro_77"/>
    <property type="match status" value="1"/>
</dbReference>
<keyword evidence="5 10" id="KW-0328">Glycosyltransferase</keyword>
<organism evidence="11 12">
    <name type="scientific">Acidiphilium iwatense</name>
    <dbReference type="NCBI Taxonomy" id="768198"/>
    <lineage>
        <taxon>Bacteria</taxon>
        <taxon>Pseudomonadati</taxon>
        <taxon>Pseudomonadota</taxon>
        <taxon>Alphaproteobacteria</taxon>
        <taxon>Acetobacterales</taxon>
        <taxon>Acidocellaceae</taxon>
        <taxon>Acidiphilium</taxon>
    </lineage>
</organism>
<evidence type="ECO:0000313" key="11">
    <source>
        <dbReference type="EMBL" id="MCF3946162.1"/>
    </source>
</evidence>
<keyword evidence="6 10" id="KW-0808">Transferase</keyword>
<dbReference type="PANTHER" id="PTHR32438">
    <property type="entry name" value="4-ALPHA-GLUCANOTRANSFERASE DPE1, CHLOROPLASTIC/AMYLOPLASTIC"/>
    <property type="match status" value="1"/>
</dbReference>
<protein>
    <recommendedName>
        <fullName evidence="4 10">4-alpha-glucanotransferase</fullName>
        <ecNumber evidence="3 10">2.4.1.25</ecNumber>
    </recommendedName>
    <alternativeName>
        <fullName evidence="8 10">Amylomaltase</fullName>
    </alternativeName>
    <alternativeName>
        <fullName evidence="9 10">Disproportionating enzyme</fullName>
    </alternativeName>
</protein>
<gene>
    <name evidence="11" type="primary">malQ</name>
    <name evidence="11" type="ORF">L2A60_05630</name>
</gene>
<evidence type="ECO:0000256" key="5">
    <source>
        <dbReference type="ARBA" id="ARBA00022676"/>
    </source>
</evidence>